<dbReference type="AlphaFoldDB" id="A0A2U1LGW0"/>
<dbReference type="GO" id="GO:0004364">
    <property type="term" value="F:glutathione transferase activity"/>
    <property type="evidence" value="ECO:0007669"/>
    <property type="project" value="InterPro"/>
</dbReference>
<organism evidence="1 2">
    <name type="scientific">Artemisia annua</name>
    <name type="common">Sweet wormwood</name>
    <dbReference type="NCBI Taxonomy" id="35608"/>
    <lineage>
        <taxon>Eukaryota</taxon>
        <taxon>Viridiplantae</taxon>
        <taxon>Streptophyta</taxon>
        <taxon>Embryophyta</taxon>
        <taxon>Tracheophyta</taxon>
        <taxon>Spermatophyta</taxon>
        <taxon>Magnoliopsida</taxon>
        <taxon>eudicotyledons</taxon>
        <taxon>Gunneridae</taxon>
        <taxon>Pentapetalae</taxon>
        <taxon>asterids</taxon>
        <taxon>campanulids</taxon>
        <taxon>Asterales</taxon>
        <taxon>Asteraceae</taxon>
        <taxon>Asteroideae</taxon>
        <taxon>Anthemideae</taxon>
        <taxon>Artemisiinae</taxon>
        <taxon>Artemisia</taxon>
    </lineage>
</organism>
<dbReference type="Gene3D" id="1.20.1050.10">
    <property type="match status" value="1"/>
</dbReference>
<protein>
    <submittedName>
        <fullName evidence="1">Glutathione transferase lambda 1</fullName>
    </submittedName>
</protein>
<keyword evidence="2" id="KW-1185">Reference proteome</keyword>
<sequence>MSMLTLKDPHYYQMIRPKESLLRSYLHTPTHSIKHNSSFKGDTVKEVGVAFDYLESSLKKFEGPFFLREISLELNKIDAYVETKGDPEHVIQLYKKRFRGQ</sequence>
<dbReference type="PANTHER" id="PTHR44328:SF16">
    <property type="entry name" value="PROTEIN IN2-1 HOMOLOG B"/>
    <property type="match status" value="1"/>
</dbReference>
<evidence type="ECO:0000313" key="1">
    <source>
        <dbReference type="EMBL" id="PWA48213.1"/>
    </source>
</evidence>
<proteinExistence type="predicted"/>
<keyword evidence="1" id="KW-0808">Transferase</keyword>
<comment type="caution">
    <text evidence="1">The sequence shown here is derived from an EMBL/GenBank/DDBJ whole genome shotgun (WGS) entry which is preliminary data.</text>
</comment>
<dbReference type="PANTHER" id="PTHR44328">
    <property type="entry name" value="GLUTATHIONE S-TRANSFERASE L1"/>
    <property type="match status" value="1"/>
</dbReference>
<name>A0A2U1LGW0_ARTAN</name>
<dbReference type="InterPro" id="IPR044629">
    <property type="entry name" value="GSTL1/2/3"/>
</dbReference>
<accession>A0A2U1LGW0</accession>
<evidence type="ECO:0000313" key="2">
    <source>
        <dbReference type="Proteomes" id="UP000245207"/>
    </source>
</evidence>
<reference evidence="1 2" key="1">
    <citation type="journal article" date="2018" name="Mol. Plant">
        <title>The genome of Artemisia annua provides insight into the evolution of Asteraceae family and artemisinin biosynthesis.</title>
        <authorList>
            <person name="Shen Q."/>
            <person name="Zhang L."/>
            <person name="Liao Z."/>
            <person name="Wang S."/>
            <person name="Yan T."/>
            <person name="Shi P."/>
            <person name="Liu M."/>
            <person name="Fu X."/>
            <person name="Pan Q."/>
            <person name="Wang Y."/>
            <person name="Lv Z."/>
            <person name="Lu X."/>
            <person name="Zhang F."/>
            <person name="Jiang W."/>
            <person name="Ma Y."/>
            <person name="Chen M."/>
            <person name="Hao X."/>
            <person name="Li L."/>
            <person name="Tang Y."/>
            <person name="Lv G."/>
            <person name="Zhou Y."/>
            <person name="Sun X."/>
            <person name="Brodelius P.E."/>
            <person name="Rose J.K.C."/>
            <person name="Tang K."/>
        </authorList>
    </citation>
    <scope>NUCLEOTIDE SEQUENCE [LARGE SCALE GENOMIC DNA]</scope>
    <source>
        <strain evidence="2">cv. Huhao1</strain>
        <tissue evidence="1">Leaf</tissue>
    </source>
</reference>
<dbReference type="STRING" id="35608.A0A2U1LGW0"/>
<dbReference type="OrthoDB" id="4951845at2759"/>
<dbReference type="Proteomes" id="UP000245207">
    <property type="component" value="Unassembled WGS sequence"/>
</dbReference>
<gene>
    <name evidence="1" type="ORF">CTI12_AA491690</name>
</gene>
<dbReference type="EMBL" id="PKPP01009460">
    <property type="protein sequence ID" value="PWA48213.1"/>
    <property type="molecule type" value="Genomic_DNA"/>
</dbReference>